<dbReference type="SMART" id="SM00105">
    <property type="entry name" value="ArfGap"/>
    <property type="match status" value="1"/>
</dbReference>
<dbReference type="InParanoid" id="G4T9X7"/>
<keyword evidence="3 5" id="KW-0863">Zinc-finger</keyword>
<accession>G4T9X7</accession>
<feature type="compositionally biased region" description="Polar residues" evidence="6">
    <location>
        <begin position="226"/>
        <end position="242"/>
    </location>
</feature>
<dbReference type="Proteomes" id="UP000007148">
    <property type="component" value="Unassembled WGS sequence"/>
</dbReference>
<keyword evidence="1" id="KW-0343">GTPase activation</keyword>
<dbReference type="Gene3D" id="1.10.220.150">
    <property type="entry name" value="Arf GTPase activating protein"/>
    <property type="match status" value="1"/>
</dbReference>
<dbReference type="GO" id="GO:0000139">
    <property type="term" value="C:Golgi membrane"/>
    <property type="evidence" value="ECO:0007669"/>
    <property type="project" value="TreeGrafter"/>
</dbReference>
<dbReference type="OrthoDB" id="983479at2759"/>
<gene>
    <name evidence="8" type="ORF">PIIN_02009</name>
</gene>
<dbReference type="PANTHER" id="PTHR46395:SF1">
    <property type="entry name" value="ADP-RIBOSYLATION FACTOR GTPASE-ACTIVATING PROTEIN 1"/>
    <property type="match status" value="1"/>
</dbReference>
<dbReference type="GO" id="GO:0032012">
    <property type="term" value="P:regulation of ARF protein signal transduction"/>
    <property type="evidence" value="ECO:0007669"/>
    <property type="project" value="TreeGrafter"/>
</dbReference>
<protein>
    <submittedName>
        <fullName evidence="8">Related to GCS1-ADP-ribosylation factor GTPase-activating protein (ARF-GAP)</fullName>
    </submittedName>
</protein>
<feature type="domain" description="Arf-GAP" evidence="7">
    <location>
        <begin position="6"/>
        <end position="129"/>
    </location>
</feature>
<dbReference type="HOGENOM" id="CLU_044516_2_2_1"/>
<feature type="region of interest" description="Disordered" evidence="6">
    <location>
        <begin position="125"/>
        <end position="186"/>
    </location>
</feature>
<dbReference type="Pfam" id="PF01412">
    <property type="entry name" value="ArfGap"/>
    <property type="match status" value="1"/>
</dbReference>
<evidence type="ECO:0000256" key="6">
    <source>
        <dbReference type="SAM" id="MobiDB-lite"/>
    </source>
</evidence>
<evidence type="ECO:0000259" key="7">
    <source>
        <dbReference type="PROSITE" id="PS50115"/>
    </source>
</evidence>
<proteinExistence type="predicted"/>
<dbReference type="FunCoup" id="G4T9X7">
    <property type="interactions" value="297"/>
</dbReference>
<dbReference type="GO" id="GO:0008270">
    <property type="term" value="F:zinc ion binding"/>
    <property type="evidence" value="ECO:0007669"/>
    <property type="project" value="UniProtKB-KW"/>
</dbReference>
<dbReference type="PROSITE" id="PS50115">
    <property type="entry name" value="ARFGAP"/>
    <property type="match status" value="1"/>
</dbReference>
<dbReference type="eggNOG" id="KOG0704">
    <property type="taxonomic scope" value="Eukaryota"/>
</dbReference>
<dbReference type="PRINTS" id="PR00405">
    <property type="entry name" value="REVINTRACTNG"/>
</dbReference>
<dbReference type="SUPFAM" id="SSF57863">
    <property type="entry name" value="ArfGap/RecO-like zinc finger"/>
    <property type="match status" value="1"/>
</dbReference>
<dbReference type="STRING" id="1109443.G4T9X7"/>
<keyword evidence="2" id="KW-0479">Metal-binding</keyword>
<keyword evidence="4" id="KW-0862">Zinc</keyword>
<evidence type="ECO:0000313" key="8">
    <source>
        <dbReference type="EMBL" id="CCA68142.1"/>
    </source>
</evidence>
<evidence type="ECO:0000256" key="5">
    <source>
        <dbReference type="PROSITE-ProRule" id="PRU00288"/>
    </source>
</evidence>
<evidence type="ECO:0000256" key="2">
    <source>
        <dbReference type="ARBA" id="ARBA00022723"/>
    </source>
</evidence>
<feature type="region of interest" description="Disordered" evidence="6">
    <location>
        <begin position="372"/>
        <end position="430"/>
    </location>
</feature>
<dbReference type="GO" id="GO:0030100">
    <property type="term" value="P:regulation of endocytosis"/>
    <property type="evidence" value="ECO:0007669"/>
    <property type="project" value="TreeGrafter"/>
</dbReference>
<evidence type="ECO:0000256" key="3">
    <source>
        <dbReference type="ARBA" id="ARBA00022771"/>
    </source>
</evidence>
<keyword evidence="9" id="KW-1185">Reference proteome</keyword>
<dbReference type="InterPro" id="IPR001164">
    <property type="entry name" value="ArfGAP_dom"/>
</dbReference>
<name>G4T9X7_SERID</name>
<dbReference type="PANTHER" id="PTHR46395">
    <property type="entry name" value="ADP-RIBOSYLATION FACTOR GTPASE-ACTIVATING PROTEIN 1"/>
    <property type="match status" value="1"/>
</dbReference>
<dbReference type="GO" id="GO:0005096">
    <property type="term" value="F:GTPase activator activity"/>
    <property type="evidence" value="ECO:0007669"/>
    <property type="project" value="UniProtKB-KW"/>
</dbReference>
<dbReference type="AlphaFoldDB" id="G4T9X7"/>
<dbReference type="OMA" id="HPQWCSL"/>
<dbReference type="CDD" id="cd08830">
    <property type="entry name" value="ArfGap_ArfGap1"/>
    <property type="match status" value="1"/>
</dbReference>
<reference evidence="8 9" key="1">
    <citation type="journal article" date="2011" name="PLoS Pathog.">
        <title>Endophytic Life Strategies Decoded by Genome and Transcriptome Analyses of the Mutualistic Root Symbiont Piriformospora indica.</title>
        <authorList>
            <person name="Zuccaro A."/>
            <person name="Lahrmann U."/>
            <person name="Guldener U."/>
            <person name="Langen G."/>
            <person name="Pfiffi S."/>
            <person name="Biedenkopf D."/>
            <person name="Wong P."/>
            <person name="Samans B."/>
            <person name="Grimm C."/>
            <person name="Basiewicz M."/>
            <person name="Murat C."/>
            <person name="Martin F."/>
            <person name="Kogel K.H."/>
        </authorList>
    </citation>
    <scope>NUCLEOTIDE SEQUENCE [LARGE SCALE GENOMIC DNA]</scope>
    <source>
        <strain evidence="8 9">DSM 11827</strain>
    </source>
</reference>
<feature type="compositionally biased region" description="Polar residues" evidence="6">
    <location>
        <begin position="158"/>
        <end position="173"/>
    </location>
</feature>
<dbReference type="InterPro" id="IPR037278">
    <property type="entry name" value="ARFGAP/RecO"/>
</dbReference>
<sequence>MGEYRQELMKLMKREDLENKFCVDCGAPNPQWATIPYSVFICLQCAGLHRGLGVHISFVRSITMDEWTEEQMKKMRIGGNLPFKTFMKDYTPVEQGGYREGMGISEKYHTWAAAQYKEKLAAEVQGQDWSPSAPPANFGQPISRPSSAQGMRKPRASARSNLGSSLRNDSASPSPDLGGTPSSTSLNDAAYERKTANEAYFAGLGEANARRREDLPPSQGGKYQGFGNTPPVSSHPSYGTSSAAMPTLEEIQTQPVQALSKGWSLLSMAVTAASKVVAEKAMDPALHESVKSYAASAGKLAMDTGKSANEWSKRELGVDVADRVSGVADKAKGALGMSSHPGGGYSAVGGHGGAQTGFGTWHDEDDSRLYAEGDDDFFDRHGAGDEAHSDIVTPTTPATANSNATSGSSAPLTTKATTKKDDFEKDEWAW</sequence>
<dbReference type="FunFam" id="1.10.220.150:FF:000014">
    <property type="entry name" value="ADP-ribosylation factor GTPase-activating protein"/>
    <property type="match status" value="1"/>
</dbReference>
<feature type="region of interest" description="Disordered" evidence="6">
    <location>
        <begin position="211"/>
        <end position="242"/>
    </location>
</feature>
<dbReference type="EMBL" id="CAFZ01000026">
    <property type="protein sequence ID" value="CCA68142.1"/>
    <property type="molecule type" value="Genomic_DNA"/>
</dbReference>
<evidence type="ECO:0000256" key="1">
    <source>
        <dbReference type="ARBA" id="ARBA00022468"/>
    </source>
</evidence>
<organism evidence="8 9">
    <name type="scientific">Serendipita indica (strain DSM 11827)</name>
    <name type="common">Root endophyte fungus</name>
    <name type="synonym">Piriformospora indica</name>
    <dbReference type="NCBI Taxonomy" id="1109443"/>
    <lineage>
        <taxon>Eukaryota</taxon>
        <taxon>Fungi</taxon>
        <taxon>Dikarya</taxon>
        <taxon>Basidiomycota</taxon>
        <taxon>Agaricomycotina</taxon>
        <taxon>Agaricomycetes</taxon>
        <taxon>Sebacinales</taxon>
        <taxon>Serendipitaceae</taxon>
        <taxon>Serendipita</taxon>
    </lineage>
</organism>
<evidence type="ECO:0000313" key="9">
    <source>
        <dbReference type="Proteomes" id="UP000007148"/>
    </source>
</evidence>
<evidence type="ECO:0000256" key="4">
    <source>
        <dbReference type="ARBA" id="ARBA00022833"/>
    </source>
</evidence>
<feature type="compositionally biased region" description="Basic and acidic residues" evidence="6">
    <location>
        <begin position="418"/>
        <end position="430"/>
    </location>
</feature>
<feature type="compositionally biased region" description="Low complexity" evidence="6">
    <location>
        <begin position="393"/>
        <end position="411"/>
    </location>
</feature>
<dbReference type="InterPro" id="IPR038508">
    <property type="entry name" value="ArfGAP_dom_sf"/>
</dbReference>
<comment type="caution">
    <text evidence="8">The sequence shown here is derived from an EMBL/GenBank/DDBJ whole genome shotgun (WGS) entry which is preliminary data.</text>
</comment>
<feature type="compositionally biased region" description="Basic and acidic residues" evidence="6">
    <location>
        <begin position="378"/>
        <end position="389"/>
    </location>
</feature>